<dbReference type="Proteomes" id="UP000292274">
    <property type="component" value="Unassembled WGS sequence"/>
</dbReference>
<keyword evidence="8 13" id="KW-1133">Transmembrane helix</keyword>
<keyword evidence="7" id="KW-0630">Potassium</keyword>
<evidence type="ECO:0000313" key="14">
    <source>
        <dbReference type="EMBL" id="TCB92089.1"/>
    </source>
</evidence>
<evidence type="ECO:0000256" key="13">
    <source>
        <dbReference type="SAM" id="Phobius"/>
    </source>
</evidence>
<protein>
    <submittedName>
        <fullName evidence="14">DUF1211 domain-containing protein</fullName>
    </submittedName>
</protein>
<keyword evidence="11" id="KW-0407">Ion channel</keyword>
<evidence type="ECO:0000256" key="5">
    <source>
        <dbReference type="ARBA" id="ARBA00022692"/>
    </source>
</evidence>
<dbReference type="PANTHER" id="PTHR31462:SF5">
    <property type="entry name" value="ENDOSOMAL_LYSOSOMAL PROTON CHANNEL TMEM175"/>
    <property type="match status" value="1"/>
</dbReference>
<comment type="catalytic activity">
    <reaction evidence="12">
        <text>K(+)(in) = K(+)(out)</text>
        <dbReference type="Rhea" id="RHEA:29463"/>
        <dbReference type="ChEBI" id="CHEBI:29103"/>
    </reaction>
</comment>
<feature type="transmembrane region" description="Helical" evidence="13">
    <location>
        <begin position="62"/>
        <end position="84"/>
    </location>
</feature>
<comment type="caution">
    <text evidence="14">The sequence shown here is derived from an EMBL/GenBank/DDBJ whole genome shotgun (WGS) entry which is preliminary data.</text>
</comment>
<sequence>MNEDAGCADPRQAPDLRQRRQRSLQRTAAFTDGGVAIALTLLALPLVNFADASTARQSVAQLFAAHLGDILSFVVSFLVIALFWRTHRHLYEQLVDYDETLLLLNTAWLMAVVFLPFPTARLFVETHLRTDSTVLYLSNMLLISLLALTQAWWVDRHPGLRAPSSQTGARTLASPVALCVTFAAATLAALVSPAAGLLVLIGLPLAQAIAARLTRTPSTRGRG</sequence>
<evidence type="ECO:0000256" key="9">
    <source>
        <dbReference type="ARBA" id="ARBA00023065"/>
    </source>
</evidence>
<dbReference type="GO" id="GO:0005267">
    <property type="term" value="F:potassium channel activity"/>
    <property type="evidence" value="ECO:0007669"/>
    <property type="project" value="UniProtKB-KW"/>
</dbReference>
<dbReference type="OrthoDB" id="7626281at2"/>
<proteinExistence type="inferred from homology"/>
<evidence type="ECO:0000313" key="15">
    <source>
        <dbReference type="Proteomes" id="UP000292274"/>
    </source>
</evidence>
<dbReference type="RefSeq" id="WP_131307587.1">
    <property type="nucleotide sequence ID" value="NZ_SJJR01000022.1"/>
</dbReference>
<dbReference type="PANTHER" id="PTHR31462">
    <property type="entry name" value="ENDOSOMAL/LYSOSOMAL POTASSIUM CHANNEL TMEM175"/>
    <property type="match status" value="1"/>
</dbReference>
<organism evidence="14 15">
    <name type="scientific">Micromonospora zingiberis</name>
    <dbReference type="NCBI Taxonomy" id="2053011"/>
    <lineage>
        <taxon>Bacteria</taxon>
        <taxon>Bacillati</taxon>
        <taxon>Actinomycetota</taxon>
        <taxon>Actinomycetes</taxon>
        <taxon>Micromonosporales</taxon>
        <taxon>Micromonosporaceae</taxon>
        <taxon>Micromonospora</taxon>
    </lineage>
</organism>
<evidence type="ECO:0000256" key="11">
    <source>
        <dbReference type="ARBA" id="ARBA00023303"/>
    </source>
</evidence>
<comment type="subcellular location">
    <subcellularLocation>
        <location evidence="1">Membrane</location>
        <topology evidence="1">Multi-pass membrane protein</topology>
    </subcellularLocation>
</comment>
<feature type="transmembrane region" description="Helical" evidence="13">
    <location>
        <begin position="173"/>
        <end position="206"/>
    </location>
</feature>
<evidence type="ECO:0000256" key="10">
    <source>
        <dbReference type="ARBA" id="ARBA00023136"/>
    </source>
</evidence>
<dbReference type="EMBL" id="SJJR01000022">
    <property type="protein sequence ID" value="TCB92089.1"/>
    <property type="molecule type" value="Genomic_DNA"/>
</dbReference>
<keyword evidence="4" id="KW-0633">Potassium transport</keyword>
<evidence type="ECO:0000256" key="8">
    <source>
        <dbReference type="ARBA" id="ARBA00022989"/>
    </source>
</evidence>
<keyword evidence="15" id="KW-1185">Reference proteome</keyword>
<keyword evidence="5 13" id="KW-0812">Transmembrane</keyword>
<dbReference type="Pfam" id="PF06736">
    <property type="entry name" value="TMEM175"/>
    <property type="match status" value="1"/>
</dbReference>
<reference evidence="14 15" key="1">
    <citation type="submission" date="2019-02" db="EMBL/GenBank/DDBJ databases">
        <title>Jishengella sp. nov., isolated from a root of Zingiber montanum.</title>
        <authorList>
            <person name="Kuncharoen N."/>
            <person name="Kudo T."/>
            <person name="Masahiro Y."/>
            <person name="Ohkuma M."/>
            <person name="Tanasupawat S."/>
        </authorList>
    </citation>
    <scope>NUCLEOTIDE SEQUENCE [LARGE SCALE GENOMIC DNA]</scope>
    <source>
        <strain evidence="14 15">PLAI 1-1</strain>
    </source>
</reference>
<evidence type="ECO:0000256" key="7">
    <source>
        <dbReference type="ARBA" id="ARBA00022958"/>
    </source>
</evidence>
<feature type="transmembrane region" description="Helical" evidence="13">
    <location>
        <begin position="136"/>
        <end position="153"/>
    </location>
</feature>
<keyword evidence="9" id="KW-0406">Ion transport</keyword>
<keyword evidence="3" id="KW-0813">Transport</keyword>
<dbReference type="AlphaFoldDB" id="A0A4R0G9R7"/>
<keyword evidence="10 13" id="KW-0472">Membrane</keyword>
<dbReference type="GO" id="GO:0015252">
    <property type="term" value="F:proton channel activity"/>
    <property type="evidence" value="ECO:0007669"/>
    <property type="project" value="InterPro"/>
</dbReference>
<keyword evidence="6" id="KW-0631">Potassium channel</keyword>
<evidence type="ECO:0000256" key="1">
    <source>
        <dbReference type="ARBA" id="ARBA00004141"/>
    </source>
</evidence>
<accession>A0A4R0G9R7</accession>
<name>A0A4R0G9R7_9ACTN</name>
<feature type="transmembrane region" description="Helical" evidence="13">
    <location>
        <begin position="28"/>
        <end position="50"/>
    </location>
</feature>
<comment type="similarity">
    <text evidence="2">Belongs to the TMEM175 family.</text>
</comment>
<evidence type="ECO:0000256" key="2">
    <source>
        <dbReference type="ARBA" id="ARBA00006920"/>
    </source>
</evidence>
<gene>
    <name evidence="14" type="ORF">E0H26_24220</name>
</gene>
<evidence type="ECO:0000256" key="6">
    <source>
        <dbReference type="ARBA" id="ARBA00022826"/>
    </source>
</evidence>
<evidence type="ECO:0000256" key="12">
    <source>
        <dbReference type="ARBA" id="ARBA00034430"/>
    </source>
</evidence>
<dbReference type="InterPro" id="IPR010617">
    <property type="entry name" value="TMEM175-like"/>
</dbReference>
<evidence type="ECO:0000256" key="4">
    <source>
        <dbReference type="ARBA" id="ARBA00022538"/>
    </source>
</evidence>
<dbReference type="GO" id="GO:0016020">
    <property type="term" value="C:membrane"/>
    <property type="evidence" value="ECO:0007669"/>
    <property type="project" value="UniProtKB-SubCell"/>
</dbReference>
<feature type="transmembrane region" description="Helical" evidence="13">
    <location>
        <begin position="104"/>
        <end position="124"/>
    </location>
</feature>
<evidence type="ECO:0000256" key="3">
    <source>
        <dbReference type="ARBA" id="ARBA00022448"/>
    </source>
</evidence>